<dbReference type="PANTHER" id="PTHR35596:SF1">
    <property type="entry name" value="MICROBIAL-TYPE PARG CATALYTIC DOMAIN-CONTAINING PROTEIN"/>
    <property type="match status" value="1"/>
</dbReference>
<accession>A0AAN6IUJ5</accession>
<dbReference type="AlphaFoldDB" id="A0AAN6IUJ5"/>
<dbReference type="InterPro" id="IPR019261">
    <property type="entry name" value="PARG_cat_microbial"/>
</dbReference>
<gene>
    <name evidence="3" type="ORF">HRR80_005596</name>
</gene>
<dbReference type="PANTHER" id="PTHR35596">
    <property type="entry name" value="DUF2263 DOMAIN-CONTAINING PROTEIN"/>
    <property type="match status" value="1"/>
</dbReference>
<name>A0AAN6IUJ5_EXODE</name>
<dbReference type="NCBIfam" id="TIGR02452">
    <property type="entry name" value="TIGR02452 family protein"/>
    <property type="match status" value="1"/>
</dbReference>
<evidence type="ECO:0000256" key="1">
    <source>
        <dbReference type="SAM" id="MobiDB-lite"/>
    </source>
</evidence>
<reference evidence="3" key="1">
    <citation type="submission" date="2023-01" db="EMBL/GenBank/DDBJ databases">
        <title>Exophiala dermititidis isolated from Cystic Fibrosis Patient.</title>
        <authorList>
            <person name="Kurbessoian T."/>
            <person name="Crocker A."/>
            <person name="Murante D."/>
            <person name="Hogan D.A."/>
            <person name="Stajich J.E."/>
        </authorList>
    </citation>
    <scope>NUCLEOTIDE SEQUENCE</scope>
    <source>
        <strain evidence="3">Ex8</strain>
    </source>
</reference>
<feature type="compositionally biased region" description="Low complexity" evidence="1">
    <location>
        <begin position="109"/>
        <end position="128"/>
    </location>
</feature>
<feature type="compositionally biased region" description="Polar residues" evidence="1">
    <location>
        <begin position="129"/>
        <end position="144"/>
    </location>
</feature>
<dbReference type="Pfam" id="PF10021">
    <property type="entry name" value="PARG_cat_microb"/>
    <property type="match status" value="1"/>
</dbReference>
<feature type="region of interest" description="Disordered" evidence="1">
    <location>
        <begin position="13"/>
        <end position="79"/>
    </location>
</feature>
<dbReference type="SUPFAM" id="SSF52949">
    <property type="entry name" value="Macro domain-like"/>
    <property type="match status" value="1"/>
</dbReference>
<sequence length="418" mass="46268">MVNNNYHSIISATMDTTENNKRKLEVDDPGTASVSESESVSAPAPKRQCSQPGASGGQPRPLNASMEKEKPAHSLTWQTPAWPTPIRQYSTTGSHLLNYPPSAYGIASTTTHTAKQQQQKPPSSKTTTAKIQQQKPLSEQQTHQKMGLAECARETLSVVPGLLLTRPDARPDGFRYAQQPLNLVDKCPNLPKTKIRVIDSDTIDAALQMSLNALANDPPICILNMANAKRAGGGFRTGSLAQEEELCYRTSLARTLKYGLYPIPEDNVIYSPTVLVIRSSFTNGHLLFDCRDPRQLPVISVISAAAIHKPATKKVPGTAPITASLDYAREKDRELMKEKMRVILRTAIRNNHRKLVLGEFGCGVFENPANRVCEMWEAVFKEDEFSRGWWEDVVFAVLSRGRDPNLNIFTKFLDGVEV</sequence>
<comment type="caution">
    <text evidence="3">The sequence shown here is derived from an EMBL/GenBank/DDBJ whole genome shotgun (WGS) entry which is preliminary data.</text>
</comment>
<dbReference type="EMBL" id="JAJGCB010000010">
    <property type="protein sequence ID" value="KAJ8990823.1"/>
    <property type="molecule type" value="Genomic_DNA"/>
</dbReference>
<dbReference type="InterPro" id="IPR012664">
    <property type="entry name" value="CHP02452"/>
</dbReference>
<protein>
    <recommendedName>
        <fullName evidence="2">Microbial-type PARG catalytic domain-containing protein</fullName>
    </recommendedName>
</protein>
<dbReference type="InterPro" id="IPR043472">
    <property type="entry name" value="Macro_dom-like"/>
</dbReference>
<proteinExistence type="predicted"/>
<feature type="region of interest" description="Disordered" evidence="1">
    <location>
        <begin position="109"/>
        <end position="145"/>
    </location>
</feature>
<feature type="compositionally biased region" description="Low complexity" evidence="1">
    <location>
        <begin position="32"/>
        <end position="45"/>
    </location>
</feature>
<organism evidence="3 4">
    <name type="scientific">Exophiala dermatitidis</name>
    <name type="common">Black yeast-like fungus</name>
    <name type="synonym">Wangiella dermatitidis</name>
    <dbReference type="NCBI Taxonomy" id="5970"/>
    <lineage>
        <taxon>Eukaryota</taxon>
        <taxon>Fungi</taxon>
        <taxon>Dikarya</taxon>
        <taxon>Ascomycota</taxon>
        <taxon>Pezizomycotina</taxon>
        <taxon>Eurotiomycetes</taxon>
        <taxon>Chaetothyriomycetidae</taxon>
        <taxon>Chaetothyriales</taxon>
        <taxon>Herpotrichiellaceae</taxon>
        <taxon>Exophiala</taxon>
    </lineage>
</organism>
<dbReference type="Proteomes" id="UP001161757">
    <property type="component" value="Unassembled WGS sequence"/>
</dbReference>
<evidence type="ECO:0000259" key="2">
    <source>
        <dbReference type="Pfam" id="PF10021"/>
    </source>
</evidence>
<dbReference type="Gene3D" id="3.40.220.10">
    <property type="entry name" value="Leucine Aminopeptidase, subunit E, domain 1"/>
    <property type="match status" value="1"/>
</dbReference>
<evidence type="ECO:0000313" key="4">
    <source>
        <dbReference type="Proteomes" id="UP001161757"/>
    </source>
</evidence>
<evidence type="ECO:0000313" key="3">
    <source>
        <dbReference type="EMBL" id="KAJ8990823.1"/>
    </source>
</evidence>
<feature type="domain" description="Microbial-type PARG catalytic" evidence="2">
    <location>
        <begin position="191"/>
        <end position="278"/>
    </location>
</feature>